<evidence type="ECO:0000259" key="1">
    <source>
        <dbReference type="Pfam" id="PF13349"/>
    </source>
</evidence>
<accession>A0ABS3I2T2</accession>
<dbReference type="InterPro" id="IPR025164">
    <property type="entry name" value="Toastrack_DUF4097"/>
</dbReference>
<proteinExistence type="predicted"/>
<dbReference type="Proteomes" id="UP000664832">
    <property type="component" value="Unassembled WGS sequence"/>
</dbReference>
<gene>
    <name evidence="2" type="ORF">JZO71_09840</name>
</gene>
<organism evidence="2 3">
    <name type="scientific">Candidatus Enterococcus courvalinii</name>
    <dbReference type="NCBI Taxonomy" id="2815329"/>
    <lineage>
        <taxon>Bacteria</taxon>
        <taxon>Bacillati</taxon>
        <taxon>Bacillota</taxon>
        <taxon>Bacilli</taxon>
        <taxon>Lactobacillales</taxon>
        <taxon>Enterococcaceae</taxon>
        <taxon>Enterococcus</taxon>
    </lineage>
</organism>
<dbReference type="EMBL" id="JAFLWI010000016">
    <property type="protein sequence ID" value="MBO0482625.1"/>
    <property type="molecule type" value="Genomic_DNA"/>
</dbReference>
<reference evidence="2 3" key="1">
    <citation type="submission" date="2021-03" db="EMBL/GenBank/DDBJ databases">
        <title>Enterococcal diversity collection.</title>
        <authorList>
            <person name="Gilmore M.S."/>
            <person name="Schwartzman J."/>
            <person name="Van Tyne D."/>
            <person name="Martin M."/>
            <person name="Earl A.M."/>
            <person name="Manson A.L."/>
            <person name="Straub T."/>
            <person name="Salamzade R."/>
            <person name="Saavedra J."/>
            <person name="Lebreton F."/>
            <person name="Prichula J."/>
            <person name="Schaufler K."/>
            <person name="Gaca A."/>
            <person name="Sgardioli B."/>
            <person name="Wagenaar J."/>
            <person name="Strong T."/>
        </authorList>
    </citation>
    <scope>NUCLEOTIDE SEQUENCE [LARGE SCALE GENOMIC DNA]</scope>
    <source>
        <strain evidence="2 3">MSG2901</strain>
    </source>
</reference>
<feature type="domain" description="DUF4097" evidence="1">
    <location>
        <begin position="56"/>
        <end position="235"/>
    </location>
</feature>
<comment type="caution">
    <text evidence="2">The sequence shown here is derived from an EMBL/GenBank/DDBJ whole genome shotgun (WGS) entry which is preliminary data.</text>
</comment>
<dbReference type="Pfam" id="PF13349">
    <property type="entry name" value="DUF4097"/>
    <property type="match status" value="1"/>
</dbReference>
<name>A0ABS3I2T2_9ENTE</name>
<evidence type="ECO:0000313" key="2">
    <source>
        <dbReference type="EMBL" id="MBO0482625.1"/>
    </source>
</evidence>
<dbReference type="Gene3D" id="2.160.20.120">
    <property type="match status" value="1"/>
</dbReference>
<sequence>MKLKQFLLIGSSLMIFGGILAAGTYTAGAQKTIVWENGPKLLEMQEHTEKFKANEIKKLVIQAENQEIKIRQGIDFEVTTRYEKSDAPKIDLKNQTLAIQAQGQPEHPIQLSLEENQPQVTITVPKEMSLSDVTIESSNSRLTMTDIATKNLTVDAYANSWLSFIGLTTDSVTAKDQFGSLDFSRLKTKKGNFTGEGSNFYFYDSALTESSTIVAKNGSVQLTDLDVPGYQLTLTGDSTFQMNNEVQAGLSFEKGNTKKGLTVEGKDTFIEWMDDEQEHSMSEQMDDDMEDMMEDMSDHMEQQMDHMDNHMEDETE</sequence>
<protein>
    <submittedName>
        <fullName evidence="2">DUF4097 family beta strand repeat protein</fullName>
    </submittedName>
</protein>
<keyword evidence="3" id="KW-1185">Reference proteome</keyword>
<evidence type="ECO:0000313" key="3">
    <source>
        <dbReference type="Proteomes" id="UP000664832"/>
    </source>
</evidence>
<dbReference type="RefSeq" id="WP_206899322.1">
    <property type="nucleotide sequence ID" value="NZ_JAFLWI010000016.1"/>
</dbReference>